<accession>A0AAV2RFQ2</accession>
<dbReference type="CDD" id="cd03127">
    <property type="entry name" value="tetraspanin_LEL"/>
    <property type="match status" value="1"/>
</dbReference>
<keyword evidence="7" id="KW-1185">Reference proteome</keyword>
<evidence type="ECO:0008006" key="8">
    <source>
        <dbReference type="Google" id="ProtNLM"/>
    </source>
</evidence>
<comment type="subcellular location">
    <subcellularLocation>
        <location evidence="1">Membrane</location>
        <topology evidence="1">Multi-pass membrane protein</topology>
    </subcellularLocation>
</comment>
<sequence>LELIASVGVVSKSDVVYNDLGNCLLDSMTASMDSYIGNSTDTQLWNEIQTEQNCCGVMSYKDWAKSGYGNGTDVPDSCCLLIEDGCGRGVANEKNPGNDIVTDGCLSTILNAMVRDVSELARNVWMPVVVIHAVLLLLLIIADRLHGGERKVIQLPIANYVGKYQIV</sequence>
<evidence type="ECO:0000256" key="3">
    <source>
        <dbReference type="ARBA" id="ARBA00022989"/>
    </source>
</evidence>
<dbReference type="Gene3D" id="1.10.1450.10">
    <property type="entry name" value="Tetraspanin"/>
    <property type="match status" value="1"/>
</dbReference>
<dbReference type="InterPro" id="IPR008952">
    <property type="entry name" value="Tetraspanin_EC2_sf"/>
</dbReference>
<reference evidence="6 7" key="1">
    <citation type="submission" date="2024-05" db="EMBL/GenBank/DDBJ databases">
        <authorList>
            <person name="Wallberg A."/>
        </authorList>
    </citation>
    <scope>NUCLEOTIDE SEQUENCE [LARGE SCALE GENOMIC DNA]</scope>
</reference>
<gene>
    <name evidence="6" type="ORF">MNOR_LOCUS22894</name>
</gene>
<comment type="caution">
    <text evidence="6">The sequence shown here is derived from an EMBL/GenBank/DDBJ whole genome shotgun (WGS) entry which is preliminary data.</text>
</comment>
<dbReference type="Pfam" id="PF00335">
    <property type="entry name" value="Tetraspanin"/>
    <property type="match status" value="1"/>
</dbReference>
<feature type="transmembrane region" description="Helical" evidence="5">
    <location>
        <begin position="124"/>
        <end position="142"/>
    </location>
</feature>
<evidence type="ECO:0000256" key="4">
    <source>
        <dbReference type="ARBA" id="ARBA00023136"/>
    </source>
</evidence>
<protein>
    <recommendedName>
        <fullName evidence="8">Tetraspanin</fullName>
    </recommendedName>
</protein>
<dbReference type="Proteomes" id="UP001497623">
    <property type="component" value="Unassembled WGS sequence"/>
</dbReference>
<evidence type="ECO:0000256" key="5">
    <source>
        <dbReference type="SAM" id="Phobius"/>
    </source>
</evidence>
<evidence type="ECO:0000313" key="6">
    <source>
        <dbReference type="EMBL" id="CAL4122172.1"/>
    </source>
</evidence>
<dbReference type="GO" id="GO:0016020">
    <property type="term" value="C:membrane"/>
    <property type="evidence" value="ECO:0007669"/>
    <property type="project" value="UniProtKB-SubCell"/>
</dbReference>
<dbReference type="EMBL" id="CAXKWB010019656">
    <property type="protein sequence ID" value="CAL4122172.1"/>
    <property type="molecule type" value="Genomic_DNA"/>
</dbReference>
<dbReference type="AlphaFoldDB" id="A0AAV2RFQ2"/>
<evidence type="ECO:0000313" key="7">
    <source>
        <dbReference type="Proteomes" id="UP001497623"/>
    </source>
</evidence>
<name>A0AAV2RFQ2_MEGNR</name>
<feature type="non-terminal residue" evidence="6">
    <location>
        <position position="1"/>
    </location>
</feature>
<evidence type="ECO:0000256" key="2">
    <source>
        <dbReference type="ARBA" id="ARBA00022692"/>
    </source>
</evidence>
<organism evidence="6 7">
    <name type="scientific">Meganyctiphanes norvegica</name>
    <name type="common">Northern krill</name>
    <name type="synonym">Thysanopoda norvegica</name>
    <dbReference type="NCBI Taxonomy" id="48144"/>
    <lineage>
        <taxon>Eukaryota</taxon>
        <taxon>Metazoa</taxon>
        <taxon>Ecdysozoa</taxon>
        <taxon>Arthropoda</taxon>
        <taxon>Crustacea</taxon>
        <taxon>Multicrustacea</taxon>
        <taxon>Malacostraca</taxon>
        <taxon>Eumalacostraca</taxon>
        <taxon>Eucarida</taxon>
        <taxon>Euphausiacea</taxon>
        <taxon>Euphausiidae</taxon>
        <taxon>Meganyctiphanes</taxon>
    </lineage>
</organism>
<dbReference type="InterPro" id="IPR018499">
    <property type="entry name" value="Tetraspanin/Peripherin"/>
</dbReference>
<keyword evidence="4 5" id="KW-0472">Membrane</keyword>
<keyword evidence="3 5" id="KW-1133">Transmembrane helix</keyword>
<dbReference type="SUPFAM" id="SSF48652">
    <property type="entry name" value="Tetraspanin"/>
    <property type="match status" value="1"/>
</dbReference>
<evidence type="ECO:0000256" key="1">
    <source>
        <dbReference type="ARBA" id="ARBA00004141"/>
    </source>
</evidence>
<keyword evidence="2 5" id="KW-0812">Transmembrane</keyword>
<proteinExistence type="predicted"/>